<dbReference type="InterPro" id="IPR008271">
    <property type="entry name" value="Ser/Thr_kinase_AS"/>
</dbReference>
<reference evidence="13" key="1">
    <citation type="submission" date="2025-08" db="UniProtKB">
        <authorList>
            <consortium name="RefSeq"/>
        </authorList>
    </citation>
    <scope>IDENTIFICATION</scope>
    <source>
        <tissue evidence="13">Sperm</tissue>
    </source>
</reference>
<name>A0AAJ7U1G1_PETMA</name>
<dbReference type="SUPFAM" id="SSF56112">
    <property type="entry name" value="Protein kinase-like (PK-like)"/>
    <property type="match status" value="1"/>
</dbReference>
<dbReference type="PROSITE" id="PS50011">
    <property type="entry name" value="PROTEIN_KINASE_DOM"/>
    <property type="match status" value="1"/>
</dbReference>
<dbReference type="AlphaFoldDB" id="A0AAJ7U1G1"/>
<gene>
    <name evidence="13" type="primary">LOC116952321</name>
</gene>
<dbReference type="FunFam" id="3.30.200.20:FF:000042">
    <property type="entry name" value="Aurora kinase A"/>
    <property type="match status" value="1"/>
</dbReference>
<feature type="compositionally biased region" description="Gly residues" evidence="10">
    <location>
        <begin position="8"/>
        <end position="19"/>
    </location>
</feature>
<evidence type="ECO:0000256" key="9">
    <source>
        <dbReference type="PROSITE-ProRule" id="PRU10141"/>
    </source>
</evidence>
<dbReference type="GO" id="GO:0000226">
    <property type="term" value="P:microtubule cytoskeleton organization"/>
    <property type="evidence" value="ECO:0007669"/>
    <property type="project" value="TreeGrafter"/>
</dbReference>
<evidence type="ECO:0000256" key="5">
    <source>
        <dbReference type="ARBA" id="ARBA00022777"/>
    </source>
</evidence>
<keyword evidence="2" id="KW-0723">Serine/threonine-protein kinase</keyword>
<keyword evidence="12" id="KW-1185">Reference proteome</keyword>
<dbReference type="Pfam" id="PF00069">
    <property type="entry name" value="Pkinase"/>
    <property type="match status" value="1"/>
</dbReference>
<comment type="catalytic activity">
    <reaction evidence="7">
        <text>L-threonyl-[protein] + ATP = O-phospho-L-threonyl-[protein] + ADP + H(+)</text>
        <dbReference type="Rhea" id="RHEA:46608"/>
        <dbReference type="Rhea" id="RHEA-COMP:11060"/>
        <dbReference type="Rhea" id="RHEA-COMP:11605"/>
        <dbReference type="ChEBI" id="CHEBI:15378"/>
        <dbReference type="ChEBI" id="CHEBI:30013"/>
        <dbReference type="ChEBI" id="CHEBI:30616"/>
        <dbReference type="ChEBI" id="CHEBI:61977"/>
        <dbReference type="ChEBI" id="CHEBI:456216"/>
        <dbReference type="EC" id="2.7.11.1"/>
    </reaction>
</comment>
<keyword evidence="3" id="KW-0808">Transferase</keyword>
<evidence type="ECO:0000256" key="3">
    <source>
        <dbReference type="ARBA" id="ARBA00022679"/>
    </source>
</evidence>
<sequence length="631" mass="67339">MVLPPCGQRGGRGQPGGLEGARRGRDALGGRYTLLGALGSGTYGKVHKGVERLTGRQVAIKTIRKDKVPGEDGIARIRREIRLMATLRHPHIIGVHEVLESRERLVLVLELASRGELYDLVSHERRLPEDEARRLFRQIVSAVLYCHQNGIVHRDLKLENILLDESYNVKIADFGLSSEFGNGRLLSTFCGSPLYASPEIVNGTAYLGPEVDSWALGVLLYILVYGSMPFHGRHLKALTRHISRGEYAEPAQPSDACGLIRWLLMVNPARRACVRDAAAHWWVNLGYDTPLGTSCDEPPTAAAATATATTLPSSLTQWLSDGDLGETGNPEDLGDPNTAADLQPLVGDDGSPLPASPMPDRQWSEGDDTAAATTTTAVAPRPLMQWISDGDHGETPKRGPGDPNTAPGHQAFIRDDGTSTVALSAQEQWLHIATTTNATTTVITAQGHYGSSPVGYVARQPPKGILKNHGGLLPDPESSEDAAWTPMAPVGVVKDTGARWRGVSARALDGAGAVPRWRTRGSCHAAPRRACCPEGSCPTSSSPTIPVLPPPPRSILKVNGRCSTIRDPQIEHGREFVVEDDVTSAGPAVVIDTDRGGPGHSVQPRGPRSLLGPHLSDLAAGHLVDGRGAAT</sequence>
<evidence type="ECO:0000256" key="10">
    <source>
        <dbReference type="SAM" id="MobiDB-lite"/>
    </source>
</evidence>
<dbReference type="PROSITE" id="PS00765">
    <property type="entry name" value="P_GLUCOSE_ISOMERASE_1"/>
    <property type="match status" value="1"/>
</dbReference>
<dbReference type="GO" id="GO:0035556">
    <property type="term" value="P:intracellular signal transduction"/>
    <property type="evidence" value="ECO:0007669"/>
    <property type="project" value="TreeGrafter"/>
</dbReference>
<feature type="region of interest" description="Disordered" evidence="10">
    <location>
        <begin position="387"/>
        <end position="411"/>
    </location>
</feature>
<evidence type="ECO:0000256" key="2">
    <source>
        <dbReference type="ARBA" id="ARBA00022527"/>
    </source>
</evidence>
<dbReference type="InterPro" id="IPR000719">
    <property type="entry name" value="Prot_kinase_dom"/>
</dbReference>
<keyword evidence="6 9" id="KW-0067">ATP-binding</keyword>
<dbReference type="SMART" id="SM00220">
    <property type="entry name" value="S_TKc"/>
    <property type="match status" value="1"/>
</dbReference>
<feature type="compositionally biased region" description="Basic and acidic residues" evidence="10">
    <location>
        <begin position="389"/>
        <end position="400"/>
    </location>
</feature>
<feature type="binding site" evidence="9">
    <location>
        <position position="65"/>
    </location>
    <ligand>
        <name>ATP</name>
        <dbReference type="ChEBI" id="CHEBI:30616"/>
    </ligand>
</feature>
<evidence type="ECO:0000256" key="7">
    <source>
        <dbReference type="ARBA" id="ARBA00047899"/>
    </source>
</evidence>
<organism evidence="12 13">
    <name type="scientific">Petromyzon marinus</name>
    <name type="common">Sea lamprey</name>
    <dbReference type="NCBI Taxonomy" id="7757"/>
    <lineage>
        <taxon>Eukaryota</taxon>
        <taxon>Metazoa</taxon>
        <taxon>Chordata</taxon>
        <taxon>Craniata</taxon>
        <taxon>Vertebrata</taxon>
        <taxon>Cyclostomata</taxon>
        <taxon>Hyperoartia</taxon>
        <taxon>Petromyzontiformes</taxon>
        <taxon>Petromyzontidae</taxon>
        <taxon>Petromyzon</taxon>
    </lineage>
</organism>
<evidence type="ECO:0000313" key="13">
    <source>
        <dbReference type="RefSeq" id="XP_032827459.1"/>
    </source>
</evidence>
<dbReference type="Proteomes" id="UP001318040">
    <property type="component" value="Chromosome 46"/>
</dbReference>
<evidence type="ECO:0000256" key="8">
    <source>
        <dbReference type="ARBA" id="ARBA00048679"/>
    </source>
</evidence>
<protein>
    <recommendedName>
        <fullName evidence="1">non-specific serine/threonine protein kinase</fullName>
        <ecNumber evidence="1">2.7.11.1</ecNumber>
    </recommendedName>
</protein>
<evidence type="ECO:0000256" key="6">
    <source>
        <dbReference type="ARBA" id="ARBA00022840"/>
    </source>
</evidence>
<evidence type="ECO:0000256" key="4">
    <source>
        <dbReference type="ARBA" id="ARBA00022741"/>
    </source>
</evidence>
<dbReference type="PROSITE" id="PS00107">
    <property type="entry name" value="PROTEIN_KINASE_ATP"/>
    <property type="match status" value="1"/>
</dbReference>
<dbReference type="InterPro" id="IPR011009">
    <property type="entry name" value="Kinase-like_dom_sf"/>
</dbReference>
<dbReference type="GO" id="GO:0004347">
    <property type="term" value="F:glucose-6-phosphate isomerase activity"/>
    <property type="evidence" value="ECO:0007669"/>
    <property type="project" value="InterPro"/>
</dbReference>
<dbReference type="PROSITE" id="PS00108">
    <property type="entry name" value="PROTEIN_KINASE_ST"/>
    <property type="match status" value="1"/>
</dbReference>
<evidence type="ECO:0000259" key="11">
    <source>
        <dbReference type="PROSITE" id="PS50011"/>
    </source>
</evidence>
<dbReference type="InterPro" id="IPR018189">
    <property type="entry name" value="Phosphoglucose_isomerase_CS"/>
</dbReference>
<dbReference type="EC" id="2.7.11.1" evidence="1"/>
<dbReference type="GO" id="GO:0050321">
    <property type="term" value="F:tau-protein kinase activity"/>
    <property type="evidence" value="ECO:0007669"/>
    <property type="project" value="TreeGrafter"/>
</dbReference>
<proteinExistence type="predicted"/>
<keyword evidence="5" id="KW-0418">Kinase</keyword>
<accession>A0AAJ7U1G1</accession>
<dbReference type="PANTHER" id="PTHR24346:SF93">
    <property type="entry name" value="NUAK FAMILY SNF1-LIKE KINASE 1"/>
    <property type="match status" value="1"/>
</dbReference>
<feature type="region of interest" description="Disordered" evidence="10">
    <location>
        <begin position="533"/>
        <end position="552"/>
    </location>
</feature>
<dbReference type="GO" id="GO:0006096">
    <property type="term" value="P:glycolytic process"/>
    <property type="evidence" value="ECO:0007669"/>
    <property type="project" value="InterPro"/>
</dbReference>
<dbReference type="RefSeq" id="XP_032827459.1">
    <property type="nucleotide sequence ID" value="XM_032971568.1"/>
</dbReference>
<dbReference type="Gene3D" id="1.10.510.10">
    <property type="entry name" value="Transferase(Phosphotransferase) domain 1"/>
    <property type="match status" value="1"/>
</dbReference>
<dbReference type="GO" id="GO:0006094">
    <property type="term" value="P:gluconeogenesis"/>
    <property type="evidence" value="ECO:0007669"/>
    <property type="project" value="InterPro"/>
</dbReference>
<feature type="domain" description="Protein kinase" evidence="11">
    <location>
        <begin position="32"/>
        <end position="283"/>
    </location>
</feature>
<dbReference type="InterPro" id="IPR017441">
    <property type="entry name" value="Protein_kinase_ATP_BS"/>
</dbReference>
<dbReference type="GO" id="GO:0005737">
    <property type="term" value="C:cytoplasm"/>
    <property type="evidence" value="ECO:0007669"/>
    <property type="project" value="TreeGrafter"/>
</dbReference>
<feature type="region of interest" description="Disordered" evidence="10">
    <location>
        <begin position="591"/>
        <end position="614"/>
    </location>
</feature>
<dbReference type="KEGG" id="pmrn:116952321"/>
<dbReference type="PANTHER" id="PTHR24346">
    <property type="entry name" value="MAP/MICROTUBULE AFFINITY-REGULATING KINASE"/>
    <property type="match status" value="1"/>
</dbReference>
<keyword evidence="4 9" id="KW-0547">Nucleotide-binding</keyword>
<evidence type="ECO:0000256" key="1">
    <source>
        <dbReference type="ARBA" id="ARBA00012513"/>
    </source>
</evidence>
<evidence type="ECO:0000313" key="12">
    <source>
        <dbReference type="Proteomes" id="UP001318040"/>
    </source>
</evidence>
<feature type="region of interest" description="Disordered" evidence="10">
    <location>
        <begin position="316"/>
        <end position="370"/>
    </location>
</feature>
<comment type="catalytic activity">
    <reaction evidence="8">
        <text>L-seryl-[protein] + ATP = O-phospho-L-seryl-[protein] + ADP + H(+)</text>
        <dbReference type="Rhea" id="RHEA:17989"/>
        <dbReference type="Rhea" id="RHEA-COMP:9863"/>
        <dbReference type="Rhea" id="RHEA-COMP:11604"/>
        <dbReference type="ChEBI" id="CHEBI:15378"/>
        <dbReference type="ChEBI" id="CHEBI:29999"/>
        <dbReference type="ChEBI" id="CHEBI:30616"/>
        <dbReference type="ChEBI" id="CHEBI:83421"/>
        <dbReference type="ChEBI" id="CHEBI:456216"/>
        <dbReference type="EC" id="2.7.11.1"/>
    </reaction>
</comment>
<dbReference type="FunFam" id="1.10.510.10:FF:000571">
    <property type="entry name" value="Maternal embryonic leucine zipper kinase"/>
    <property type="match status" value="1"/>
</dbReference>
<feature type="region of interest" description="Disordered" evidence="10">
    <location>
        <begin position="1"/>
        <end position="22"/>
    </location>
</feature>
<dbReference type="GO" id="GO:0005524">
    <property type="term" value="F:ATP binding"/>
    <property type="evidence" value="ECO:0007669"/>
    <property type="project" value="UniProtKB-UniRule"/>
</dbReference>